<evidence type="ECO:0000256" key="8">
    <source>
        <dbReference type="ARBA" id="ARBA00022777"/>
    </source>
</evidence>
<dbReference type="Gene3D" id="1.20.120.620">
    <property type="entry name" value="Backbone structure of the membrane domain of e. Coli histidine kinase receptor kdpd"/>
    <property type="match status" value="1"/>
</dbReference>
<evidence type="ECO:0000313" key="15">
    <source>
        <dbReference type="EMBL" id="RFA37515.1"/>
    </source>
</evidence>
<evidence type="ECO:0000256" key="11">
    <source>
        <dbReference type="ARBA" id="ARBA00023012"/>
    </source>
</evidence>
<keyword evidence="5" id="KW-0808">Transferase</keyword>
<evidence type="ECO:0000259" key="14">
    <source>
        <dbReference type="PROSITE" id="PS50109"/>
    </source>
</evidence>
<evidence type="ECO:0000256" key="10">
    <source>
        <dbReference type="ARBA" id="ARBA00022989"/>
    </source>
</evidence>
<organism evidence="15 16">
    <name type="scientific">Alkalilimnicola ehrlichii</name>
    <dbReference type="NCBI Taxonomy" id="351052"/>
    <lineage>
        <taxon>Bacteria</taxon>
        <taxon>Pseudomonadati</taxon>
        <taxon>Pseudomonadota</taxon>
        <taxon>Gammaproteobacteria</taxon>
        <taxon>Chromatiales</taxon>
        <taxon>Ectothiorhodospiraceae</taxon>
        <taxon>Alkalilimnicola</taxon>
    </lineage>
</organism>
<dbReference type="Pfam" id="PF00582">
    <property type="entry name" value="Usp"/>
    <property type="match status" value="1"/>
</dbReference>
<feature type="transmembrane region" description="Helical" evidence="13">
    <location>
        <begin position="399"/>
        <end position="420"/>
    </location>
</feature>
<keyword evidence="11" id="KW-0902">Two-component regulatory system</keyword>
<dbReference type="SUPFAM" id="SSF55781">
    <property type="entry name" value="GAF domain-like"/>
    <property type="match status" value="1"/>
</dbReference>
<dbReference type="GO" id="GO:0005737">
    <property type="term" value="C:cytoplasm"/>
    <property type="evidence" value="ECO:0007669"/>
    <property type="project" value="UniProtKB-ARBA"/>
</dbReference>
<gene>
    <name evidence="15" type="ORF">CAL65_09610</name>
</gene>
<dbReference type="SMART" id="SM00387">
    <property type="entry name" value="HATPase_c"/>
    <property type="match status" value="1"/>
</dbReference>
<dbReference type="EMBL" id="NFZW01000007">
    <property type="protein sequence ID" value="RFA37515.1"/>
    <property type="molecule type" value="Genomic_DNA"/>
</dbReference>
<dbReference type="SUPFAM" id="SSF55874">
    <property type="entry name" value="ATPase domain of HSP90 chaperone/DNA topoisomerase II/histidine kinase"/>
    <property type="match status" value="1"/>
</dbReference>
<dbReference type="PANTHER" id="PTHR45569:SF1">
    <property type="entry name" value="SENSOR PROTEIN KDPD"/>
    <property type="match status" value="1"/>
</dbReference>
<dbReference type="InterPro" id="IPR003661">
    <property type="entry name" value="HisK_dim/P_dom"/>
</dbReference>
<sequence length="896" mass="99101">MNDDGKRPSPDALLAEASRDERGRLKIFLGAAPGVGKTYAMLNAARQRLAEGVDVVAGVVETHGRLETQALTRDLPFVPPRRASYRGRQFDELDLDGVLTRRPALVLVDELAHTNIPGSRHQKRWQDVEEILAAGIDVYSTLNVQHLESLNDIVERISYVKVRETVPDAVLERADDLELIDLPPEELIQRLNQGKVYVPEHAQRAIQHFFSRGNLMALRELAMRAAAERVGADILSYMQARAIEGPWPTRDRILVCVSHAAGTERLVRLAKRLADQRQVPWIAVHVDSAREALDEEAKGRVHEALALAEELGSATASVSGYDVAAEILAYARSHNVSQIVVGRGGAGIGWRRWLRTSLGSRLLRQGEDFIVTVAGRAEPEAVSRPRTAERNALFSLRPYVEATGVVALGAGVAYLMSLFLETPHLTMAFLAAVLVVALRQGLGAALYASFVGFLAFNFFFTDPRGTLDVYHREDVVTLVFFLLVAVISGNVAVRVRTQVESIRASARLNALLSDFSRRIARAVGLDDLVWSVCEYVSESLNCRAAVLLTDEHGAVHLAAGDAGREGLLDMDRAAAEWAIEHNEPSGHGTGTLPACRWYFIPLRASGKPSGVLGVRREERRFALSVEQRRLLFSMRDQASVALERMRLAEEIERAQLVSETEKLRQALLSSVSHDLRTPLVSIMGSTSTLLEMQNSLPVDQQRELLTTVLEEAERLNRFVQNLLDMTRLGYGAIVPNMQWSDLRDSVADAMRRLRRELTDHAVELDFPQAFPWQFFDPLLVEQVMVNLLDNAAKYSPAGAPITVRARLIGDDVRIQVIDRGPGIPRGERETVFSMFHRVRQGDRRTSGAGLGLAICRGFIEAMGGQIVVKSGENGMGTMIEFTLPATRQPQLPQEDA</sequence>
<dbReference type="Pfam" id="PF13493">
    <property type="entry name" value="DUF4118"/>
    <property type="match status" value="1"/>
</dbReference>
<dbReference type="AlphaFoldDB" id="A0A3E0WZT6"/>
<dbReference type="Gene3D" id="3.30.450.40">
    <property type="match status" value="1"/>
</dbReference>
<dbReference type="InterPro" id="IPR052023">
    <property type="entry name" value="Histidine_kinase_KdpD"/>
</dbReference>
<dbReference type="GO" id="GO:0005524">
    <property type="term" value="F:ATP binding"/>
    <property type="evidence" value="ECO:0007669"/>
    <property type="project" value="UniProtKB-KW"/>
</dbReference>
<evidence type="ECO:0000256" key="4">
    <source>
        <dbReference type="ARBA" id="ARBA00022553"/>
    </source>
</evidence>
<dbReference type="InterPro" id="IPR025201">
    <property type="entry name" value="KdpD_TM"/>
</dbReference>
<keyword evidence="10 13" id="KW-1133">Transmembrane helix</keyword>
<dbReference type="Pfam" id="PF02702">
    <property type="entry name" value="KdpD"/>
    <property type="match status" value="1"/>
</dbReference>
<evidence type="ECO:0000256" key="13">
    <source>
        <dbReference type="SAM" id="Phobius"/>
    </source>
</evidence>
<dbReference type="GO" id="GO:0005886">
    <property type="term" value="C:plasma membrane"/>
    <property type="evidence" value="ECO:0007669"/>
    <property type="project" value="TreeGrafter"/>
</dbReference>
<evidence type="ECO:0000256" key="9">
    <source>
        <dbReference type="ARBA" id="ARBA00022840"/>
    </source>
</evidence>
<dbReference type="InterPro" id="IPR014729">
    <property type="entry name" value="Rossmann-like_a/b/a_fold"/>
</dbReference>
<evidence type="ECO:0000256" key="2">
    <source>
        <dbReference type="ARBA" id="ARBA00004141"/>
    </source>
</evidence>
<dbReference type="InterPro" id="IPR036097">
    <property type="entry name" value="HisK_dim/P_sf"/>
</dbReference>
<reference evidence="16" key="1">
    <citation type="submission" date="2017-05" db="EMBL/GenBank/DDBJ databases">
        <authorList>
            <person name="Sharma S."/>
            <person name="Sidhu C."/>
            <person name="Pinnaka A.K."/>
        </authorList>
    </citation>
    <scope>NUCLEOTIDE SEQUENCE [LARGE SCALE GENOMIC DNA]</scope>
    <source>
        <strain evidence="16">AK93</strain>
    </source>
</reference>
<evidence type="ECO:0000256" key="12">
    <source>
        <dbReference type="ARBA" id="ARBA00023136"/>
    </source>
</evidence>
<dbReference type="OrthoDB" id="9806130at2"/>
<keyword evidence="8 15" id="KW-0418">Kinase</keyword>
<dbReference type="GO" id="GO:0000155">
    <property type="term" value="F:phosphorelay sensor kinase activity"/>
    <property type="evidence" value="ECO:0007669"/>
    <property type="project" value="InterPro"/>
</dbReference>
<keyword evidence="7" id="KW-0547">Nucleotide-binding</keyword>
<keyword evidence="6 13" id="KW-0812">Transmembrane</keyword>
<dbReference type="FunFam" id="3.40.50.300:FF:000483">
    <property type="entry name" value="Sensor histidine kinase KdpD"/>
    <property type="match status" value="1"/>
</dbReference>
<dbReference type="InterPro" id="IPR003852">
    <property type="entry name" value="Sig_transdc_His_kinase_KdpD_N"/>
</dbReference>
<comment type="caution">
    <text evidence="15">The sequence shown here is derived from an EMBL/GenBank/DDBJ whole genome shotgun (WGS) entry which is preliminary data.</text>
</comment>
<accession>A0A3E0WZT6</accession>
<dbReference type="InterPro" id="IPR003594">
    <property type="entry name" value="HATPase_dom"/>
</dbReference>
<feature type="transmembrane region" description="Helical" evidence="13">
    <location>
        <begin position="475"/>
        <end position="493"/>
    </location>
</feature>
<feature type="domain" description="Histidine kinase" evidence="14">
    <location>
        <begin position="670"/>
        <end position="887"/>
    </location>
</feature>
<dbReference type="Pfam" id="PF13492">
    <property type="entry name" value="GAF_3"/>
    <property type="match status" value="1"/>
</dbReference>
<dbReference type="InterPro" id="IPR027417">
    <property type="entry name" value="P-loop_NTPase"/>
</dbReference>
<dbReference type="InterPro" id="IPR036890">
    <property type="entry name" value="HATPase_C_sf"/>
</dbReference>
<dbReference type="PRINTS" id="PR00344">
    <property type="entry name" value="BCTRLSENSOR"/>
</dbReference>
<dbReference type="SMART" id="SM00388">
    <property type="entry name" value="HisKA"/>
    <property type="match status" value="1"/>
</dbReference>
<evidence type="ECO:0000256" key="7">
    <source>
        <dbReference type="ARBA" id="ARBA00022741"/>
    </source>
</evidence>
<keyword evidence="4" id="KW-0597">Phosphoprotein</keyword>
<dbReference type="Gene3D" id="3.30.565.10">
    <property type="entry name" value="Histidine kinase-like ATPase, C-terminal domain"/>
    <property type="match status" value="1"/>
</dbReference>
<dbReference type="Gene3D" id="3.40.50.620">
    <property type="entry name" value="HUPs"/>
    <property type="match status" value="1"/>
</dbReference>
<keyword evidence="16" id="KW-1185">Reference proteome</keyword>
<dbReference type="CDD" id="cd00082">
    <property type="entry name" value="HisKA"/>
    <property type="match status" value="1"/>
</dbReference>
<comment type="catalytic activity">
    <reaction evidence="1">
        <text>ATP + protein L-histidine = ADP + protein N-phospho-L-histidine.</text>
        <dbReference type="EC" id="2.7.13.3"/>
    </reaction>
</comment>
<dbReference type="Gene3D" id="1.10.287.130">
    <property type="match status" value="1"/>
</dbReference>
<evidence type="ECO:0000256" key="6">
    <source>
        <dbReference type="ARBA" id="ARBA00022692"/>
    </source>
</evidence>
<dbReference type="Gene3D" id="3.40.50.300">
    <property type="entry name" value="P-loop containing nucleotide triphosphate hydrolases"/>
    <property type="match status" value="1"/>
</dbReference>
<dbReference type="Pfam" id="PF00512">
    <property type="entry name" value="HisKA"/>
    <property type="match status" value="1"/>
</dbReference>
<dbReference type="EC" id="2.7.13.3" evidence="3"/>
<evidence type="ECO:0000256" key="1">
    <source>
        <dbReference type="ARBA" id="ARBA00000085"/>
    </source>
</evidence>
<dbReference type="SUPFAM" id="SSF47384">
    <property type="entry name" value="Homodimeric domain of signal transducing histidine kinase"/>
    <property type="match status" value="1"/>
</dbReference>
<keyword evidence="9" id="KW-0067">ATP-binding</keyword>
<dbReference type="InterPro" id="IPR029016">
    <property type="entry name" value="GAF-like_dom_sf"/>
</dbReference>
<protein>
    <recommendedName>
        <fullName evidence="3">histidine kinase</fullName>
        <ecNumber evidence="3">2.7.13.3</ecNumber>
    </recommendedName>
</protein>
<evidence type="ECO:0000313" key="16">
    <source>
        <dbReference type="Proteomes" id="UP000256763"/>
    </source>
</evidence>
<dbReference type="SUPFAM" id="SSF52402">
    <property type="entry name" value="Adenine nucleotide alpha hydrolases-like"/>
    <property type="match status" value="1"/>
</dbReference>
<dbReference type="InterPro" id="IPR004358">
    <property type="entry name" value="Sig_transdc_His_kin-like_C"/>
</dbReference>
<evidence type="ECO:0000256" key="5">
    <source>
        <dbReference type="ARBA" id="ARBA00022679"/>
    </source>
</evidence>
<dbReference type="Proteomes" id="UP000256763">
    <property type="component" value="Unassembled WGS sequence"/>
</dbReference>
<dbReference type="PROSITE" id="PS50109">
    <property type="entry name" value="HIS_KIN"/>
    <property type="match status" value="1"/>
</dbReference>
<dbReference type="Pfam" id="PF02518">
    <property type="entry name" value="HATPase_c"/>
    <property type="match status" value="1"/>
</dbReference>
<comment type="subcellular location">
    <subcellularLocation>
        <location evidence="2">Membrane</location>
        <topology evidence="2">Multi-pass membrane protein</topology>
    </subcellularLocation>
</comment>
<dbReference type="InterPro" id="IPR038318">
    <property type="entry name" value="KdpD_sf"/>
</dbReference>
<dbReference type="RefSeq" id="WP_116301848.1">
    <property type="nucleotide sequence ID" value="NZ_NFZV01000006.1"/>
</dbReference>
<dbReference type="InterPro" id="IPR005467">
    <property type="entry name" value="His_kinase_dom"/>
</dbReference>
<dbReference type="CDD" id="cd00075">
    <property type="entry name" value="HATPase"/>
    <property type="match status" value="1"/>
</dbReference>
<dbReference type="InterPro" id="IPR003018">
    <property type="entry name" value="GAF"/>
</dbReference>
<name>A0A3E0WZT6_9GAMM</name>
<feature type="transmembrane region" description="Helical" evidence="13">
    <location>
        <begin position="427"/>
        <end position="455"/>
    </location>
</feature>
<keyword evidence="12 13" id="KW-0472">Membrane</keyword>
<dbReference type="PANTHER" id="PTHR45569">
    <property type="entry name" value="SENSOR PROTEIN KDPD"/>
    <property type="match status" value="1"/>
</dbReference>
<dbReference type="InterPro" id="IPR006016">
    <property type="entry name" value="UspA"/>
</dbReference>
<proteinExistence type="predicted"/>
<evidence type="ECO:0000256" key="3">
    <source>
        <dbReference type="ARBA" id="ARBA00012438"/>
    </source>
</evidence>